<gene>
    <name evidence="2" type="ORF">METZ01_LOCUS409106</name>
</gene>
<feature type="domain" description="Glycosyltransferase 2-like" evidence="1">
    <location>
        <begin position="1"/>
        <end position="127"/>
    </location>
</feature>
<reference evidence="2" key="1">
    <citation type="submission" date="2018-05" db="EMBL/GenBank/DDBJ databases">
        <authorList>
            <person name="Lanie J.A."/>
            <person name="Ng W.-L."/>
            <person name="Kazmierczak K.M."/>
            <person name="Andrzejewski T.M."/>
            <person name="Davidsen T.M."/>
            <person name="Wayne K.J."/>
            <person name="Tettelin H."/>
            <person name="Glass J.I."/>
            <person name="Rusch D."/>
            <person name="Podicherti R."/>
            <person name="Tsui H.-C.T."/>
            <person name="Winkler M.E."/>
        </authorList>
    </citation>
    <scope>NUCLEOTIDE SEQUENCE</scope>
</reference>
<dbReference type="Pfam" id="PF00535">
    <property type="entry name" value="Glycos_transf_2"/>
    <property type="match status" value="1"/>
</dbReference>
<dbReference type="Gene3D" id="3.90.550.10">
    <property type="entry name" value="Spore Coat Polysaccharide Biosynthesis Protein SpsA, Chain A"/>
    <property type="match status" value="1"/>
</dbReference>
<sequence length="216" mass="25535">MPYYDKKDYFFESINSVLNQTHTNLEIIIIYDDENKNDLEHIKNCIKNDTRVKIIFNDNNKGVSYSRNKAISIAQGKYIAFLDCDDYWETNKIEVQLYFMLNHGYDFSHTTYQIINYDRKIVGKIRAQGIIRYKELLKSCDIALSSVILKRKLLNDMEFPELKTKEDYVLWLGLAKKSVNLAGLDKSLMFWRQTPNSLSSSILQKLKDAFRVYYLY</sequence>
<evidence type="ECO:0000313" key="2">
    <source>
        <dbReference type="EMBL" id="SVD56252.1"/>
    </source>
</evidence>
<dbReference type="AlphaFoldDB" id="A0A382WBT9"/>
<dbReference type="EMBL" id="UINC01158615">
    <property type="protein sequence ID" value="SVD56252.1"/>
    <property type="molecule type" value="Genomic_DNA"/>
</dbReference>
<dbReference type="CDD" id="cd00761">
    <property type="entry name" value="Glyco_tranf_GTA_type"/>
    <property type="match status" value="1"/>
</dbReference>
<organism evidence="2">
    <name type="scientific">marine metagenome</name>
    <dbReference type="NCBI Taxonomy" id="408172"/>
    <lineage>
        <taxon>unclassified sequences</taxon>
        <taxon>metagenomes</taxon>
        <taxon>ecological metagenomes</taxon>
    </lineage>
</organism>
<dbReference type="PANTHER" id="PTHR22916">
    <property type="entry name" value="GLYCOSYLTRANSFERASE"/>
    <property type="match status" value="1"/>
</dbReference>
<proteinExistence type="predicted"/>
<dbReference type="GO" id="GO:0016758">
    <property type="term" value="F:hexosyltransferase activity"/>
    <property type="evidence" value="ECO:0007669"/>
    <property type="project" value="UniProtKB-ARBA"/>
</dbReference>
<evidence type="ECO:0000259" key="1">
    <source>
        <dbReference type="Pfam" id="PF00535"/>
    </source>
</evidence>
<dbReference type="SUPFAM" id="SSF53448">
    <property type="entry name" value="Nucleotide-diphospho-sugar transferases"/>
    <property type="match status" value="1"/>
</dbReference>
<dbReference type="InterPro" id="IPR029044">
    <property type="entry name" value="Nucleotide-diphossugar_trans"/>
</dbReference>
<feature type="non-terminal residue" evidence="2">
    <location>
        <position position="216"/>
    </location>
</feature>
<dbReference type="InterPro" id="IPR001173">
    <property type="entry name" value="Glyco_trans_2-like"/>
</dbReference>
<name>A0A382WBT9_9ZZZZ</name>
<protein>
    <recommendedName>
        <fullName evidence="1">Glycosyltransferase 2-like domain-containing protein</fullName>
    </recommendedName>
</protein>
<dbReference type="PANTHER" id="PTHR22916:SF3">
    <property type="entry name" value="UDP-GLCNAC:BETAGAL BETA-1,3-N-ACETYLGLUCOSAMINYLTRANSFERASE-LIKE PROTEIN 1"/>
    <property type="match status" value="1"/>
</dbReference>
<accession>A0A382WBT9</accession>